<dbReference type="InterPro" id="IPR052895">
    <property type="entry name" value="HetReg/Transcr_Mod"/>
</dbReference>
<dbReference type="Proteomes" id="UP000256645">
    <property type="component" value="Unassembled WGS sequence"/>
</dbReference>
<feature type="region of interest" description="Disordered" evidence="1">
    <location>
        <begin position="583"/>
        <end position="603"/>
    </location>
</feature>
<dbReference type="PANTHER" id="PTHR24148:SF64">
    <property type="entry name" value="HETEROKARYON INCOMPATIBILITY DOMAIN-CONTAINING PROTEIN"/>
    <property type="match status" value="1"/>
</dbReference>
<accession>A0A3D8QY10</accession>
<sequence length="1410" mass="157014">MLEITDGKLVLAPVGENPQNIIDLGTGTGIWCIDAWWIAGDRCPNASVLGLDLSPIQPLWVPPNVKFLVEDMEDAWVLATPFDLVHMRAITPILKNPTKVLASCYENIKPGGWIELQEPHVNAYCDDGTMPDNYPVKVFYELLQKAFRGFGTYVHNSADLVPKLDDAGFVNVKEQIMKVPIGTWVKNKTLRLVGLYWRSAIMDLLPAMAGRPFLSLGMSKEEIEVFLASVRQALLDTTVHSLIKITGSSTGPRMHVPNNAVRTDVETSFSMRASEMSSAATQMQLAPAKIAGEQGMDMQASPAERTSLSKENKNVVVQGSNIELRGDRLRYLVTLSAPTAMVKSRDDIPITYLNKGQTYSISIIDTAPSIAKHTVSTYRTSVRICFDSEDQRARPAGCWQLWKEGRGIHEAHQRGGNLEAVEFVAPDGASGLNRSVASRFELQSVDVDGFVVEWSPIGHSLSECTLGVRFHFLSTDFSHSKGVIGYPLRLCVKTVKTEGSGYSTRSISAEADPEICYCKVKLFRDHGAERKLSNDVAHVKKIIDNLEQRTVQAALDSNQSGMGEPNASDISNPSNAQAPLLSTHKRTWSTSFGDGNGDNKRDLRENPQVKIEALRNMFHSSRPSSVLFLKADELDDPDLYPVTLSHPDNVLHREHIERRPVSRLSMSSAGSYSSRASSPPRASSTDFDTTQIMPSLIPFEDYLPNSVQKQPWSLESPPAPSGDEYTYRPIDPDDVRLLALIQGIHDEAIYCSLKVLPLSRLEGSQLGYQALSYAWGDEPASKQIFLQDIEIAKDGLSESQTEKPDIQTDQIRPQRFLVRCNLYAALKRLRSESEDLWFWIDALCINQNDDAEKSNQLPKMLDIFCNAWNVCIWLGETEPVHTLRGAHDPLDFISTIVNLKLLDSIVESDDPNEDTAASFVAFANLLRRPWFRRRWVIQEVAASSRASVQCGSKKVNWIDFADAVQLFLAKLGRIRALYTNSKLFRQDPDALAHVESTGASAIVRASDNVLRKTETGKVVARLWDIEYLVSTFVHFEASEPRDVIYALLPLASDGHLSTTELVLYNAPSLDPDYSKPTLQIYAEFIRHCVRSSGSLDIICRLWALPPKDHIPEGPRPESESSYSYGARPRIVIPSYIGLVTSSASGPPAQPFDRLNKDSLVGEPGRKIYNASRGRPAEIRFRGFATSGDAGDGLSTEAQAPVSRHSNLPHRFTLHAKGFRLAPIRMDSTRTVDGIVSYDGLKLAGWVRNAELHKIPDRLWRTLVADRGSDGSKAPSWWRRACMYCLAKANRDGDLNTSRLIDNHAFPETILEYLRRVQTATRNRKIFVCTESTSNNEWLLGLGPSHAKEGDWACILFGCSVPVVLREYRSNSSTKHFEFIGECYIYGMMDGEALALLDEKPTNPIMEFNIQ</sequence>
<dbReference type="STRING" id="1849047.A0A3D8QY10"/>
<dbReference type="Pfam" id="PF06985">
    <property type="entry name" value="HET"/>
    <property type="match status" value="1"/>
</dbReference>
<dbReference type="InterPro" id="IPR029063">
    <property type="entry name" value="SAM-dependent_MTases_sf"/>
</dbReference>
<dbReference type="PROSITE" id="PS51968">
    <property type="entry name" value="GRH_CP2_DB"/>
    <property type="match status" value="1"/>
</dbReference>
<proteinExistence type="predicted"/>
<evidence type="ECO:0000259" key="2">
    <source>
        <dbReference type="PROSITE" id="PS51968"/>
    </source>
</evidence>
<feature type="compositionally biased region" description="Low complexity" evidence="1">
    <location>
        <begin position="662"/>
        <end position="684"/>
    </location>
</feature>
<gene>
    <name evidence="3" type="ORF">BP6252_10215</name>
</gene>
<keyword evidence="4" id="KW-1185">Reference proteome</keyword>
<dbReference type="InterPro" id="IPR007604">
    <property type="entry name" value="CP2"/>
</dbReference>
<organism evidence="3 4">
    <name type="scientific">Coleophoma cylindrospora</name>
    <dbReference type="NCBI Taxonomy" id="1849047"/>
    <lineage>
        <taxon>Eukaryota</taxon>
        <taxon>Fungi</taxon>
        <taxon>Dikarya</taxon>
        <taxon>Ascomycota</taxon>
        <taxon>Pezizomycotina</taxon>
        <taxon>Leotiomycetes</taxon>
        <taxon>Helotiales</taxon>
        <taxon>Dermateaceae</taxon>
        <taxon>Coleophoma</taxon>
    </lineage>
</organism>
<dbReference type="Pfam" id="PF13489">
    <property type="entry name" value="Methyltransf_23"/>
    <property type="match status" value="1"/>
</dbReference>
<evidence type="ECO:0000313" key="4">
    <source>
        <dbReference type="Proteomes" id="UP000256645"/>
    </source>
</evidence>
<evidence type="ECO:0000313" key="3">
    <source>
        <dbReference type="EMBL" id="RDW66580.1"/>
    </source>
</evidence>
<feature type="domain" description="Grh/CP2 DB" evidence="2">
    <location>
        <begin position="327"/>
        <end position="591"/>
    </location>
</feature>
<dbReference type="InterPro" id="IPR010730">
    <property type="entry name" value="HET"/>
</dbReference>
<dbReference type="Gene3D" id="3.40.50.150">
    <property type="entry name" value="Vaccinia Virus protein VP39"/>
    <property type="match status" value="1"/>
</dbReference>
<dbReference type="PANTHER" id="PTHR24148">
    <property type="entry name" value="ANKYRIN REPEAT DOMAIN-CONTAINING PROTEIN 39 HOMOLOG-RELATED"/>
    <property type="match status" value="1"/>
</dbReference>
<dbReference type="OrthoDB" id="3477286at2759"/>
<comment type="caution">
    <text evidence="3">The sequence shown here is derived from an EMBL/GenBank/DDBJ whole genome shotgun (WGS) entry which is preliminary data.</text>
</comment>
<feature type="region of interest" description="Disordered" evidence="1">
    <location>
        <begin position="651"/>
        <end position="688"/>
    </location>
</feature>
<dbReference type="Pfam" id="PF04516">
    <property type="entry name" value="CP2"/>
    <property type="match status" value="1"/>
</dbReference>
<reference evidence="3 4" key="1">
    <citation type="journal article" date="2018" name="IMA Fungus">
        <title>IMA Genome-F 9: Draft genome sequence of Annulohypoxylon stygium, Aspergillus mulundensis, Berkeleyomyces basicola (syn. Thielaviopsis basicola), Ceratocystis smalleyi, two Cercospora beticola strains, Coleophoma cylindrospora, Fusarium fracticaudum, Phialophora cf. hyalina, and Morchella septimelata.</title>
        <authorList>
            <person name="Wingfield B.D."/>
            <person name="Bills G.F."/>
            <person name="Dong Y."/>
            <person name="Huang W."/>
            <person name="Nel W.J."/>
            <person name="Swalarsk-Parry B.S."/>
            <person name="Vaghefi N."/>
            <person name="Wilken P.M."/>
            <person name="An Z."/>
            <person name="de Beer Z.W."/>
            <person name="De Vos L."/>
            <person name="Chen L."/>
            <person name="Duong T.A."/>
            <person name="Gao Y."/>
            <person name="Hammerbacher A."/>
            <person name="Kikkert J.R."/>
            <person name="Li Y."/>
            <person name="Li H."/>
            <person name="Li K."/>
            <person name="Li Q."/>
            <person name="Liu X."/>
            <person name="Ma X."/>
            <person name="Naidoo K."/>
            <person name="Pethybridge S.J."/>
            <person name="Sun J."/>
            <person name="Steenkamp E.T."/>
            <person name="van der Nest M.A."/>
            <person name="van Wyk S."/>
            <person name="Wingfield M.J."/>
            <person name="Xiong C."/>
            <person name="Yue Q."/>
            <person name="Zhang X."/>
        </authorList>
    </citation>
    <scope>NUCLEOTIDE SEQUENCE [LARGE SCALE GENOMIC DNA]</scope>
    <source>
        <strain evidence="3 4">BP6252</strain>
    </source>
</reference>
<feature type="compositionally biased region" description="Basic and acidic residues" evidence="1">
    <location>
        <begin position="651"/>
        <end position="660"/>
    </location>
</feature>
<protein>
    <recommendedName>
        <fullName evidence="2">Grh/CP2 DB domain-containing protein</fullName>
    </recommendedName>
</protein>
<dbReference type="EMBL" id="PDLM01000011">
    <property type="protein sequence ID" value="RDW66580.1"/>
    <property type="molecule type" value="Genomic_DNA"/>
</dbReference>
<dbReference type="CDD" id="cd02440">
    <property type="entry name" value="AdoMet_MTases"/>
    <property type="match status" value="1"/>
</dbReference>
<evidence type="ECO:0000256" key="1">
    <source>
        <dbReference type="SAM" id="MobiDB-lite"/>
    </source>
</evidence>
<name>A0A3D8QY10_9HELO</name>
<dbReference type="SUPFAM" id="SSF53335">
    <property type="entry name" value="S-adenosyl-L-methionine-dependent methyltransferases"/>
    <property type="match status" value="1"/>
</dbReference>
<dbReference type="Pfam" id="PF26639">
    <property type="entry name" value="Het-6_barrel"/>
    <property type="match status" value="1"/>
</dbReference>